<dbReference type="PANTHER" id="PTHR30383:SF5">
    <property type="entry name" value="SGNH HYDROLASE-TYPE ESTERASE DOMAIN-CONTAINING PROTEIN"/>
    <property type="match status" value="1"/>
</dbReference>
<dbReference type="PANTHER" id="PTHR30383">
    <property type="entry name" value="THIOESTERASE 1/PROTEASE 1/LYSOPHOSPHOLIPASE L1"/>
    <property type="match status" value="1"/>
</dbReference>
<proteinExistence type="predicted"/>
<evidence type="ECO:0000313" key="2">
    <source>
        <dbReference type="EMBL" id="AWK86497.1"/>
    </source>
</evidence>
<dbReference type="SUPFAM" id="SSF52266">
    <property type="entry name" value="SGNH hydrolase"/>
    <property type="match status" value="1"/>
</dbReference>
<dbReference type="RefSeq" id="WP_109326627.1">
    <property type="nucleotide sequence ID" value="NZ_CP029353.1"/>
</dbReference>
<evidence type="ECO:0000313" key="3">
    <source>
        <dbReference type="Proteomes" id="UP000245629"/>
    </source>
</evidence>
<accession>A0A2S2CQA4</accession>
<feature type="chain" id="PRO_5015477844" evidence="1">
    <location>
        <begin position="23"/>
        <end position="251"/>
    </location>
</feature>
<dbReference type="EMBL" id="CP029353">
    <property type="protein sequence ID" value="AWK86497.1"/>
    <property type="molecule type" value="Genomic_DNA"/>
</dbReference>
<dbReference type="AlphaFoldDB" id="A0A2S2CQA4"/>
<sequence length="251" mass="26474">MKGRSLAGLAAAVCLWSGAALGSDRCPVPPGAEPSAAGLQRTRMMLQAGLPLTVVALGSSSTQGTGASSAQATYPAQLDLILSQRHPGQRIEVLNKGIGGESAGANLVRFAADVLSVRPDLVVWQIGTNDRFQNLPLADFAATVRDGVAQLRAAGIDVIFMNPQSFPDEARFPGYAAYAASVVDLGRELGVPVLDRYGIMKWWLESGRFPAETILSPDGLHLRDASYRCLAEFVADMIDVQQPGPTATAAR</sequence>
<dbReference type="GO" id="GO:0004622">
    <property type="term" value="F:phosphatidylcholine lysophospholipase activity"/>
    <property type="evidence" value="ECO:0007669"/>
    <property type="project" value="TreeGrafter"/>
</dbReference>
<dbReference type="Pfam" id="PF25182">
    <property type="entry name" value="NonGDSL"/>
    <property type="match status" value="1"/>
</dbReference>
<keyword evidence="3" id="KW-1185">Reference proteome</keyword>
<keyword evidence="1" id="KW-0732">Signal</keyword>
<dbReference type="InterPro" id="IPR057572">
    <property type="entry name" value="NonGDSL"/>
</dbReference>
<dbReference type="CDD" id="cd00229">
    <property type="entry name" value="SGNH_hydrolase"/>
    <property type="match status" value="1"/>
</dbReference>
<protein>
    <submittedName>
        <fullName evidence="2">Lipolytic protein G-D-S-L family</fullName>
    </submittedName>
</protein>
<reference evidence="3" key="1">
    <citation type="submission" date="2018-05" db="EMBL/GenBank/DDBJ databases">
        <title>Azospirillum thermophila sp. nov., a novel isolated from hot spring.</title>
        <authorList>
            <person name="Zhao Z."/>
        </authorList>
    </citation>
    <scope>NUCLEOTIDE SEQUENCE [LARGE SCALE GENOMIC DNA]</scope>
    <source>
        <strain evidence="3">CFH 70021</strain>
    </source>
</reference>
<feature type="signal peptide" evidence="1">
    <location>
        <begin position="1"/>
        <end position="22"/>
    </location>
</feature>
<dbReference type="KEGG" id="azz:DEW08_09810"/>
<dbReference type="InterPro" id="IPR036514">
    <property type="entry name" value="SGNH_hydro_sf"/>
</dbReference>
<gene>
    <name evidence="2" type="ORF">DEW08_09810</name>
</gene>
<dbReference type="OrthoDB" id="7203637at2"/>
<dbReference type="Gene3D" id="3.40.50.1110">
    <property type="entry name" value="SGNH hydrolase"/>
    <property type="match status" value="1"/>
</dbReference>
<organism evidence="2 3">
    <name type="scientific">Azospirillum thermophilum</name>
    <dbReference type="NCBI Taxonomy" id="2202148"/>
    <lineage>
        <taxon>Bacteria</taxon>
        <taxon>Pseudomonadati</taxon>
        <taxon>Pseudomonadota</taxon>
        <taxon>Alphaproteobacteria</taxon>
        <taxon>Rhodospirillales</taxon>
        <taxon>Azospirillaceae</taxon>
        <taxon>Azospirillum</taxon>
    </lineage>
</organism>
<evidence type="ECO:0000256" key="1">
    <source>
        <dbReference type="SAM" id="SignalP"/>
    </source>
</evidence>
<name>A0A2S2CQA4_9PROT</name>
<dbReference type="InterPro" id="IPR051532">
    <property type="entry name" value="Ester_Hydrolysis_Enzymes"/>
</dbReference>
<dbReference type="Proteomes" id="UP000245629">
    <property type="component" value="Chromosome 2"/>
</dbReference>